<keyword evidence="4" id="KW-0687">Ribonucleoprotein</keyword>
<dbReference type="SUPFAM" id="SSF55729">
    <property type="entry name" value="Acyl-CoA N-acyltransferases (Nat)"/>
    <property type="match status" value="1"/>
</dbReference>
<evidence type="ECO:0000256" key="2">
    <source>
        <dbReference type="ARBA" id="ARBA00023315"/>
    </source>
</evidence>
<dbReference type="InterPro" id="IPR016181">
    <property type="entry name" value="Acyl_CoA_acyltransferase"/>
</dbReference>
<sequence length="158" mass="18195">MDTKIREANLEDLERLYELWIELIKIHKDHHLIFKITDHPKDSIISNLKTRFAQADTKIFVCTVDNNVAGMMITSFSTGTEAFLLHKKGYIAETIISEKYRGYGIGNLLFKEAEDWLIKKGADHLELQVSAKNHTALEFWSTQGFTVSTNHMIKVLKK</sequence>
<keyword evidence="2" id="KW-0012">Acyltransferase</keyword>
<dbReference type="InterPro" id="IPR051016">
    <property type="entry name" value="Diverse_Substrate_AcTransf"/>
</dbReference>
<proteinExistence type="predicted"/>
<reference evidence="4 5" key="1">
    <citation type="submission" date="2017-05" db="EMBL/GenBank/DDBJ databases">
        <authorList>
            <person name="Varghese N."/>
            <person name="Submissions S."/>
        </authorList>
    </citation>
    <scope>NUCLEOTIDE SEQUENCE [LARGE SCALE GENOMIC DNA]</scope>
    <source>
        <strain evidence="4 5">DSM 21342</strain>
    </source>
</reference>
<dbReference type="Pfam" id="PF00583">
    <property type="entry name" value="Acetyltransf_1"/>
    <property type="match status" value="1"/>
</dbReference>
<dbReference type="OrthoDB" id="9792929at2"/>
<dbReference type="PANTHER" id="PTHR10545:SF29">
    <property type="entry name" value="GH14572P-RELATED"/>
    <property type="match status" value="1"/>
</dbReference>
<dbReference type="GO" id="GO:0005840">
    <property type="term" value="C:ribosome"/>
    <property type="evidence" value="ECO:0007669"/>
    <property type="project" value="UniProtKB-KW"/>
</dbReference>
<feature type="domain" description="N-acetyltransferase" evidence="3">
    <location>
        <begin position="3"/>
        <end position="158"/>
    </location>
</feature>
<dbReference type="PROSITE" id="PS51186">
    <property type="entry name" value="GNAT"/>
    <property type="match status" value="1"/>
</dbReference>
<keyword evidence="5" id="KW-1185">Reference proteome</keyword>
<dbReference type="InterPro" id="IPR000182">
    <property type="entry name" value="GNAT_dom"/>
</dbReference>
<dbReference type="Gene3D" id="3.40.630.30">
    <property type="match status" value="1"/>
</dbReference>
<evidence type="ECO:0000256" key="1">
    <source>
        <dbReference type="ARBA" id="ARBA00022679"/>
    </source>
</evidence>
<organism evidence="4 5">
    <name type="scientific">Solitalea koreensis</name>
    <dbReference type="NCBI Taxonomy" id="543615"/>
    <lineage>
        <taxon>Bacteria</taxon>
        <taxon>Pseudomonadati</taxon>
        <taxon>Bacteroidota</taxon>
        <taxon>Sphingobacteriia</taxon>
        <taxon>Sphingobacteriales</taxon>
        <taxon>Sphingobacteriaceae</taxon>
        <taxon>Solitalea</taxon>
    </lineage>
</organism>
<evidence type="ECO:0000313" key="5">
    <source>
        <dbReference type="Proteomes" id="UP000315971"/>
    </source>
</evidence>
<evidence type="ECO:0000313" key="4">
    <source>
        <dbReference type="EMBL" id="SMO79871.1"/>
    </source>
</evidence>
<dbReference type="RefSeq" id="WP_142604617.1">
    <property type="nucleotide sequence ID" value="NZ_FXSZ01000012.1"/>
</dbReference>
<accession>A0A521E8V1</accession>
<dbReference type="Proteomes" id="UP000315971">
    <property type="component" value="Unassembled WGS sequence"/>
</dbReference>
<dbReference type="AlphaFoldDB" id="A0A521E8V1"/>
<gene>
    <name evidence="4" type="ORF">SAMN06265350_11224</name>
</gene>
<keyword evidence="4" id="KW-0689">Ribosomal protein</keyword>
<dbReference type="PANTHER" id="PTHR10545">
    <property type="entry name" value="DIAMINE N-ACETYLTRANSFERASE"/>
    <property type="match status" value="1"/>
</dbReference>
<keyword evidence="1" id="KW-0808">Transferase</keyword>
<evidence type="ECO:0000259" key="3">
    <source>
        <dbReference type="PROSITE" id="PS51186"/>
    </source>
</evidence>
<dbReference type="GO" id="GO:0008080">
    <property type="term" value="F:N-acetyltransferase activity"/>
    <property type="evidence" value="ECO:0007669"/>
    <property type="project" value="TreeGrafter"/>
</dbReference>
<dbReference type="EMBL" id="FXSZ01000012">
    <property type="protein sequence ID" value="SMO79871.1"/>
    <property type="molecule type" value="Genomic_DNA"/>
</dbReference>
<dbReference type="CDD" id="cd04301">
    <property type="entry name" value="NAT_SF"/>
    <property type="match status" value="1"/>
</dbReference>
<name>A0A521E8V1_9SPHI</name>
<protein>
    <submittedName>
        <fullName evidence="4">Ribosomal protein S18 acetylase RimI</fullName>
    </submittedName>
</protein>